<dbReference type="InterPro" id="IPR002652">
    <property type="entry name" value="Importin-a_IBB"/>
</dbReference>
<dbReference type="GO" id="GO:0006606">
    <property type="term" value="P:protein import into nucleus"/>
    <property type="evidence" value="ECO:0007669"/>
    <property type="project" value="InterPro"/>
</dbReference>
<dbReference type="InterPro" id="IPR024721">
    <property type="entry name" value="Snurportin-1_N"/>
</dbReference>
<evidence type="ECO:0000256" key="12">
    <source>
        <dbReference type="SAM" id="MobiDB-lite"/>
    </source>
</evidence>
<feature type="compositionally biased region" description="Acidic residues" evidence="12">
    <location>
        <begin position="92"/>
        <end position="105"/>
    </location>
</feature>
<dbReference type="InterPro" id="IPR017336">
    <property type="entry name" value="Snurportin-1"/>
</dbReference>
<feature type="region of interest" description="Disordered" evidence="12">
    <location>
        <begin position="340"/>
        <end position="360"/>
    </location>
</feature>
<evidence type="ECO:0000256" key="9">
    <source>
        <dbReference type="ARBA" id="ARBA00023242"/>
    </source>
</evidence>
<evidence type="ECO:0000256" key="2">
    <source>
        <dbReference type="ARBA" id="ARBA00004123"/>
    </source>
</evidence>
<dbReference type="GO" id="GO:0005737">
    <property type="term" value="C:cytoplasm"/>
    <property type="evidence" value="ECO:0007669"/>
    <property type="project" value="UniProtKB-SubCell"/>
</dbReference>
<dbReference type="Pfam" id="PF11538">
    <property type="entry name" value="Snurportin1"/>
    <property type="match status" value="1"/>
</dbReference>
<comment type="subcellular location">
    <subcellularLocation>
        <location evidence="3">Cytoplasm</location>
    </subcellularLocation>
    <subcellularLocation>
        <location evidence="2">Nucleus</location>
    </subcellularLocation>
</comment>
<dbReference type="PROSITE" id="PS51214">
    <property type="entry name" value="IBB"/>
    <property type="match status" value="1"/>
</dbReference>
<evidence type="ECO:0000256" key="10">
    <source>
        <dbReference type="ARBA" id="ARBA00031454"/>
    </source>
</evidence>
<dbReference type="Pfam" id="PF21974">
    <property type="entry name" value="SPN1_m3Gcap_bd"/>
    <property type="match status" value="1"/>
</dbReference>
<dbReference type="GeneTree" id="ENSGT00510000047494"/>
<dbReference type="InterPro" id="IPR047857">
    <property type="entry name" value="Snurportin1_C"/>
</dbReference>
<dbReference type="PANTHER" id="PTHR13403">
    <property type="entry name" value="SNURPORTIN1 RNUT1 PROTEIN RNA, U TRANSPORTER 1"/>
    <property type="match status" value="1"/>
</dbReference>
<name>A0A8C4Q5P7_EPTBU</name>
<keyword evidence="7" id="KW-0963">Cytoplasm</keyword>
<evidence type="ECO:0000256" key="11">
    <source>
        <dbReference type="PROSITE-ProRule" id="PRU00561"/>
    </source>
</evidence>
<dbReference type="Ensembl" id="ENSEBUT00000010954.1">
    <property type="protein sequence ID" value="ENSEBUP00000010406.1"/>
    <property type="gene ID" value="ENSEBUG00000006682.1"/>
</dbReference>
<feature type="region of interest" description="Disordered" evidence="12">
    <location>
        <begin position="85"/>
        <end position="105"/>
    </location>
</feature>
<evidence type="ECO:0000256" key="4">
    <source>
        <dbReference type="ARBA" id="ARBA00007540"/>
    </source>
</evidence>
<evidence type="ECO:0000256" key="5">
    <source>
        <dbReference type="ARBA" id="ARBA00016034"/>
    </source>
</evidence>
<dbReference type="OMA" id="ENWIMVP"/>
<comment type="function">
    <text evidence="1">Functions as an U snRNP-specific nuclear import adapter. Involved in the trimethylguanosine (m3G)-cap-dependent nuclear import of U snRNPs. Binds specifically to the terminal m3G-cap U snRNAs.</text>
</comment>
<keyword evidence="8" id="KW-0694">RNA-binding</keyword>
<dbReference type="PANTHER" id="PTHR13403:SF6">
    <property type="entry name" value="SNURPORTIN-1"/>
    <property type="match status" value="1"/>
</dbReference>
<dbReference type="Proteomes" id="UP000694388">
    <property type="component" value="Unplaced"/>
</dbReference>
<evidence type="ECO:0000313" key="15">
    <source>
        <dbReference type="Proteomes" id="UP000694388"/>
    </source>
</evidence>
<dbReference type="GO" id="GO:0061015">
    <property type="term" value="P:snRNA import into nucleus"/>
    <property type="evidence" value="ECO:0007669"/>
    <property type="project" value="InterPro"/>
</dbReference>
<dbReference type="GO" id="GO:0005634">
    <property type="term" value="C:nucleus"/>
    <property type="evidence" value="ECO:0007669"/>
    <property type="project" value="UniProtKB-SubCell"/>
</dbReference>
<protein>
    <recommendedName>
        <fullName evidence="5">Snurportin-1</fullName>
    </recommendedName>
    <alternativeName>
        <fullName evidence="10">RNA U transporter 1</fullName>
    </alternativeName>
</protein>
<evidence type="ECO:0000256" key="6">
    <source>
        <dbReference type="ARBA" id="ARBA00022448"/>
    </source>
</evidence>
<organism evidence="14 15">
    <name type="scientific">Eptatretus burgeri</name>
    <name type="common">Inshore hagfish</name>
    <dbReference type="NCBI Taxonomy" id="7764"/>
    <lineage>
        <taxon>Eukaryota</taxon>
        <taxon>Metazoa</taxon>
        <taxon>Chordata</taxon>
        <taxon>Craniata</taxon>
        <taxon>Vertebrata</taxon>
        <taxon>Cyclostomata</taxon>
        <taxon>Myxini</taxon>
        <taxon>Myxiniformes</taxon>
        <taxon>Myxinidae</taxon>
        <taxon>Eptatretinae</taxon>
        <taxon>Eptatretus</taxon>
    </lineage>
</organism>
<feature type="domain" description="IBB" evidence="13">
    <location>
        <begin position="27"/>
        <end position="89"/>
    </location>
</feature>
<evidence type="ECO:0000313" key="14">
    <source>
        <dbReference type="Ensembl" id="ENSEBUP00000010406.1"/>
    </source>
</evidence>
<dbReference type="Gene3D" id="3.30.470.30">
    <property type="entry name" value="DNA ligase/mRNA capping enzyme"/>
    <property type="match status" value="1"/>
</dbReference>
<comment type="similarity">
    <text evidence="4">Belongs to the snurportin family.</text>
</comment>
<evidence type="ECO:0000256" key="7">
    <source>
        <dbReference type="ARBA" id="ARBA00022490"/>
    </source>
</evidence>
<proteinExistence type="inferred from homology"/>
<dbReference type="Ensembl" id="ENSEBUT00000010926.1">
    <property type="protein sequence ID" value="ENSEBUP00000010379.1"/>
    <property type="gene ID" value="ENSEBUG00000006682.1"/>
</dbReference>
<dbReference type="GO" id="GO:0061608">
    <property type="term" value="F:nuclear import signal receptor activity"/>
    <property type="evidence" value="ECO:0007669"/>
    <property type="project" value="InterPro"/>
</dbReference>
<evidence type="ECO:0000259" key="13">
    <source>
        <dbReference type="PROSITE" id="PS51214"/>
    </source>
</evidence>
<keyword evidence="6 11" id="KW-0813">Transport</keyword>
<dbReference type="Ensembl" id="ENSEBUT00000010938.1">
    <property type="protein sequence ID" value="ENSEBUP00000010390.1"/>
    <property type="gene ID" value="ENSEBUG00000006682.1"/>
</dbReference>
<dbReference type="AlphaFoldDB" id="A0A8C4Q5P7"/>
<evidence type="ECO:0000256" key="1">
    <source>
        <dbReference type="ARBA" id="ARBA00003975"/>
    </source>
</evidence>
<evidence type="ECO:0000256" key="8">
    <source>
        <dbReference type="ARBA" id="ARBA00022884"/>
    </source>
</evidence>
<keyword evidence="15" id="KW-1185">Reference proteome</keyword>
<sequence>MYIISGVQCCPLLDSHMDQLSEALDLGLAVSTEANSTKRAHPRLAQYKARGEEHGQAERRRELLEQQKLRRFDYVNHARRLAADDWSKTGQDETDGKDEEDDGQEMEVELKRCKLPRYYANQLMLSEWFVEVPDDLEETWHLVVCPTGKRSLVIASKGTTAVYTKSGYCINRFPSLLPGGTRKHTTRKEYSILDCVFNEAKRTYYILDVMCWRGHPLYDCETEFRFYWLQTKLQEDKAIAEIGALNPFRFVSLQTYPCSPKGIGAALSGPFPYDVDGLLFYHGKTHYTPGSTPLVGWLKPYMVSDVLGVSLPPGILAARPAGATQQLQLIRQCKLASRSAEQTDSTKSSEDDSVQGQKSCKYELVHLSNPPQAAGDSVTMT</sequence>
<dbReference type="SUPFAM" id="SSF56091">
    <property type="entry name" value="DNA ligase/mRNA capping enzyme, catalytic domain"/>
    <property type="match status" value="1"/>
</dbReference>
<reference evidence="14" key="1">
    <citation type="submission" date="2025-05" db="UniProtKB">
        <authorList>
            <consortium name="Ensembl"/>
        </authorList>
    </citation>
    <scope>IDENTIFICATION</scope>
</reference>
<keyword evidence="9" id="KW-0539">Nucleus</keyword>
<evidence type="ECO:0000256" key="3">
    <source>
        <dbReference type="ARBA" id="ARBA00004496"/>
    </source>
</evidence>
<dbReference type="CDD" id="cd09232">
    <property type="entry name" value="Snurportin-1_C"/>
    <property type="match status" value="1"/>
</dbReference>
<dbReference type="GO" id="GO:0003723">
    <property type="term" value="F:RNA binding"/>
    <property type="evidence" value="ECO:0007669"/>
    <property type="project" value="UniProtKB-KW"/>
</dbReference>
<accession>A0A8C4Q5P7</accession>